<comment type="caution">
    <text evidence="2">The sequence shown here is derived from an EMBL/GenBank/DDBJ whole genome shotgun (WGS) entry which is preliminary data.</text>
</comment>
<evidence type="ECO:0000256" key="1">
    <source>
        <dbReference type="SAM" id="SignalP"/>
    </source>
</evidence>
<keyword evidence="3" id="KW-1185">Reference proteome</keyword>
<organism evidence="2 3">
    <name type="scientific">Ridgeia piscesae</name>
    <name type="common">Tubeworm</name>
    <dbReference type="NCBI Taxonomy" id="27915"/>
    <lineage>
        <taxon>Eukaryota</taxon>
        <taxon>Metazoa</taxon>
        <taxon>Spiralia</taxon>
        <taxon>Lophotrochozoa</taxon>
        <taxon>Annelida</taxon>
        <taxon>Polychaeta</taxon>
        <taxon>Sedentaria</taxon>
        <taxon>Canalipalpata</taxon>
        <taxon>Sabellida</taxon>
        <taxon>Siboglinidae</taxon>
        <taxon>Ridgeia</taxon>
    </lineage>
</organism>
<feature type="chain" id="PRO_5042023762" description="VWFA domain-containing protein" evidence="1">
    <location>
        <begin position="23"/>
        <end position="194"/>
    </location>
</feature>
<dbReference type="SUPFAM" id="SSF53300">
    <property type="entry name" value="vWA-like"/>
    <property type="match status" value="1"/>
</dbReference>
<dbReference type="EMBL" id="JAODUO010000424">
    <property type="protein sequence ID" value="KAK2180834.1"/>
    <property type="molecule type" value="Genomic_DNA"/>
</dbReference>
<dbReference type="Gene3D" id="3.40.50.410">
    <property type="entry name" value="von Willebrand factor, type A domain"/>
    <property type="match status" value="1"/>
</dbReference>
<dbReference type="InterPro" id="IPR036465">
    <property type="entry name" value="vWFA_dom_sf"/>
</dbReference>
<dbReference type="AlphaFoldDB" id="A0AAD9NVA6"/>
<protein>
    <recommendedName>
        <fullName evidence="4">VWFA domain-containing protein</fullName>
    </recommendedName>
</protein>
<reference evidence="2" key="1">
    <citation type="journal article" date="2023" name="Mol. Biol. Evol.">
        <title>Third-Generation Sequencing Reveals the Adaptive Role of the Epigenome in Three Deep-Sea Polychaetes.</title>
        <authorList>
            <person name="Perez M."/>
            <person name="Aroh O."/>
            <person name="Sun Y."/>
            <person name="Lan Y."/>
            <person name="Juniper S.K."/>
            <person name="Young C.R."/>
            <person name="Angers B."/>
            <person name="Qian P.Y."/>
        </authorList>
    </citation>
    <scope>NUCLEOTIDE SEQUENCE</scope>
    <source>
        <strain evidence="2">R07B-5</strain>
    </source>
</reference>
<dbReference type="Proteomes" id="UP001209878">
    <property type="component" value="Unassembled WGS sequence"/>
</dbReference>
<keyword evidence="1" id="KW-0732">Signal</keyword>
<evidence type="ECO:0000313" key="2">
    <source>
        <dbReference type="EMBL" id="KAK2180834.1"/>
    </source>
</evidence>
<feature type="signal peptide" evidence="1">
    <location>
        <begin position="1"/>
        <end position="22"/>
    </location>
</feature>
<proteinExistence type="predicted"/>
<name>A0AAD9NVA6_RIDPI</name>
<evidence type="ECO:0000313" key="3">
    <source>
        <dbReference type="Proteomes" id="UP001209878"/>
    </source>
</evidence>
<sequence>MTHHAWITGALIVVVALSFGATLPTPASTGCEADVILVIDKSGSMRSYYTELLEFCKKLVPIGDYTDLADLLRKIDLLPRTGGGTAIYQGIIRMHAMFRASKRFADKTRNRFTGIVMTDGADGSTSRLGRVNTVQIKAMASDPDYALIKPSVSHVGSLLDKVVKLTCDAAHRLAKDSLRSFIQLSMSLSVPVHL</sequence>
<accession>A0AAD9NVA6</accession>
<dbReference type="CDD" id="cd00198">
    <property type="entry name" value="vWFA"/>
    <property type="match status" value="1"/>
</dbReference>
<evidence type="ECO:0008006" key="4">
    <source>
        <dbReference type="Google" id="ProtNLM"/>
    </source>
</evidence>
<gene>
    <name evidence="2" type="ORF">NP493_423g01011</name>
</gene>